<feature type="compositionally biased region" description="Basic and acidic residues" evidence="1">
    <location>
        <begin position="9"/>
        <end position="20"/>
    </location>
</feature>
<dbReference type="SUPFAM" id="SSF49785">
    <property type="entry name" value="Galactose-binding domain-like"/>
    <property type="match status" value="2"/>
</dbReference>
<protein>
    <submittedName>
        <fullName evidence="4">Alpha-(1-&gt;3)-arabinofuranosyltransferase</fullName>
    </submittedName>
</protein>
<feature type="transmembrane region" description="Helical" evidence="2">
    <location>
        <begin position="338"/>
        <end position="357"/>
    </location>
</feature>
<dbReference type="Gene3D" id="2.60.120.260">
    <property type="entry name" value="Galactose-binding domain-like"/>
    <property type="match status" value="1"/>
</dbReference>
<dbReference type="InterPro" id="IPR008979">
    <property type="entry name" value="Galactose-bd-like_sf"/>
</dbReference>
<keyword evidence="5" id="KW-1185">Reference proteome</keyword>
<accession>A0ABN3UDD0</accession>
<evidence type="ECO:0000259" key="3">
    <source>
        <dbReference type="PROSITE" id="PS50022"/>
    </source>
</evidence>
<name>A0ABN3UDD0_9MICO</name>
<evidence type="ECO:0000256" key="1">
    <source>
        <dbReference type="SAM" id="MobiDB-lite"/>
    </source>
</evidence>
<dbReference type="PROSITE" id="PS50022">
    <property type="entry name" value="FA58C_3"/>
    <property type="match status" value="1"/>
</dbReference>
<dbReference type="Pfam" id="PF11847">
    <property type="entry name" value="GT-C_AftD"/>
    <property type="match status" value="1"/>
</dbReference>
<feature type="transmembrane region" description="Helical" evidence="2">
    <location>
        <begin position="386"/>
        <end position="408"/>
    </location>
</feature>
<dbReference type="EMBL" id="BAAARN010000001">
    <property type="protein sequence ID" value="GAA2730213.1"/>
    <property type="molecule type" value="Genomic_DNA"/>
</dbReference>
<feature type="transmembrane region" description="Helical" evidence="2">
    <location>
        <begin position="236"/>
        <end position="257"/>
    </location>
</feature>
<feature type="transmembrane region" description="Helical" evidence="2">
    <location>
        <begin position="1313"/>
        <end position="1335"/>
    </location>
</feature>
<dbReference type="InterPro" id="IPR056997">
    <property type="entry name" value="CBM_AftD"/>
</dbReference>
<feature type="transmembrane region" description="Helical" evidence="2">
    <location>
        <begin position="415"/>
        <end position="437"/>
    </location>
</feature>
<feature type="transmembrane region" description="Helical" evidence="2">
    <location>
        <begin position="199"/>
        <end position="224"/>
    </location>
</feature>
<feature type="transmembrane region" description="Helical" evidence="2">
    <location>
        <begin position="1368"/>
        <end position="1386"/>
    </location>
</feature>
<sequence>MSSAATGRGSDRSGQDDGARADHVDGTGFIWRARLAAVVVLLAALAFRQAPGLIVPDTKLDLTADPGAFLLRALHIWDPQGALGQLQNQAYGYLFPVGPFHLVLLELGLPEWVVQRLWWTVVLSVAFLGMWRLSGALRMGTPWTRLLGSLLFALSPRMMSELAVTSVEVWPLAVAPWVLAPLVDRRERGWTWRISRSAVAVLCLGGVNAVASGAALVLPALWFATRTPVRRAVLPALAWLGAVVLTCLWWLVPLVLLGRFSPPFLDWIEDARVTTGLASTVNAVQGTSAWLNFLVGPSGPSWPAGWLLVTTPALILATAAVAALALAGLSRPDMPERVFLLVATVVGLALLTAGFAGSGHSPFDAQVRALLDGPLAPLRNTHKFELVLRVPLVLGLIHATTCIGRALAAPSRSRWVAAVPGWLTPVLSVALVLGATAPAVAAELPRQGAYQAIPGYWHEAARWLDGRSGPGSVLVEPAAAFADLRWGSPKDEPLQAIADRAFVVRDAVPLGSAGATRVLDEVEGRLGQGRGGEDLASLIGSLGVRYVLVRNDLTVAAQGSPPMAVHEALRESGLTVAAAFGPTVQSPVETPDLTVDERTLLAFRSLEVYEVRPAGARFVAASDVYTATAGPENLPELREVTGVGSAGLLGSDAGGAPGLADSGRHVLTDGNRRRETFFGTPTDNTSTTLTADDPGRLGRRALDYDSDPGAPRSVLAWSGIAGVTASSSASDAGATIRLGPGSSPAAAVDGDPTTRWVSGRYLSAVGEWLELDLGQARSLEGLRVRFSTAAPVTRRPTQVTVRTDTGTGTAVVVADGSAEPVIAPPGPTQRLRLQLSAVEAGGQPNGFAVAEIELPGLAADPVVAVPARPTTVRPAGPDGPVVAGDAGAGAGVGVGVGVGVGAIIVRDERPGRSGCLHQDSRPLCSARFERADEEPRGLSRTFDLTARSTYTTSVTARARDGQALERLLEVPDSIRAEASSREVQAPEGRPGAAVDRDLGTGWIAAPTDETPTLDLFLPRTRTVSGLQLLRDDFLAASRPSQVDVRVGDGPSRRVSVDADGTVRLPATRGDRVRIDFVRSTPLVNIDAVSGFRSQRPVGVSEIRVLGADDLRRPVGRDREVSVPCGFAPTVRVDGRDLVTSLRTTVGAVLDRRDVQLEPCGLDAGRVDLGPGKHGLTVRATAELAPLTASLVDRDTFTGRLVGPGTSASLERDTPTSMRLSVPTRSTPGLLVVPQNFSAGWSAVDSYGRDLTAVRVDGWQQGWVLPAGGSTTVTAQFGADTAYRAALATGPLVAVLLGLTLLRGRGRRLLPAPAWTALAARTGPAVVGLILVGVALSLVAGWVGLAATVVGGAVAHLTGRLWAGWTRSAAAAALALSSGVVVAAQPWTGGAAATDSVLAQGLVLAGVVVAVGIASPAPSRSSRDEERRTS</sequence>
<comment type="caution">
    <text evidence="4">The sequence shown here is derived from an EMBL/GenBank/DDBJ whole genome shotgun (WGS) entry which is preliminary data.</text>
</comment>
<evidence type="ECO:0000313" key="4">
    <source>
        <dbReference type="EMBL" id="GAA2730213.1"/>
    </source>
</evidence>
<dbReference type="InterPro" id="IPR021798">
    <property type="entry name" value="AftD_N"/>
</dbReference>
<feature type="region of interest" description="Disordered" evidence="1">
    <location>
        <begin position="975"/>
        <end position="996"/>
    </location>
</feature>
<reference evidence="4 5" key="1">
    <citation type="journal article" date="2019" name="Int. J. Syst. Evol. Microbiol.">
        <title>The Global Catalogue of Microorganisms (GCM) 10K type strain sequencing project: providing services to taxonomists for standard genome sequencing and annotation.</title>
        <authorList>
            <consortium name="The Broad Institute Genomics Platform"/>
            <consortium name="The Broad Institute Genome Sequencing Center for Infectious Disease"/>
            <person name="Wu L."/>
            <person name="Ma J."/>
        </authorList>
    </citation>
    <scope>NUCLEOTIDE SEQUENCE [LARGE SCALE GENOMIC DNA]</scope>
    <source>
        <strain evidence="4 5">JCM 16378</strain>
    </source>
</reference>
<dbReference type="Proteomes" id="UP001501326">
    <property type="component" value="Unassembled WGS sequence"/>
</dbReference>
<feature type="transmembrane region" description="Helical" evidence="2">
    <location>
        <begin position="1281"/>
        <end position="1301"/>
    </location>
</feature>
<dbReference type="InterPro" id="IPR000421">
    <property type="entry name" value="FA58C"/>
</dbReference>
<gene>
    <name evidence="4" type="ORF">GCM10009867_01110</name>
</gene>
<dbReference type="Pfam" id="PF24607">
    <property type="entry name" value="CBM_AftD"/>
    <property type="match status" value="2"/>
</dbReference>
<keyword evidence="2" id="KW-0472">Membrane</keyword>
<feature type="transmembrane region" description="Helical" evidence="2">
    <location>
        <begin position="304"/>
        <end position="326"/>
    </location>
</feature>
<proteinExistence type="predicted"/>
<feature type="region of interest" description="Disordered" evidence="1">
    <location>
        <begin position="1"/>
        <end position="20"/>
    </location>
</feature>
<keyword evidence="2" id="KW-1133">Transmembrane helix</keyword>
<evidence type="ECO:0000256" key="2">
    <source>
        <dbReference type="SAM" id="Phobius"/>
    </source>
</evidence>
<dbReference type="RefSeq" id="WP_344189219.1">
    <property type="nucleotide sequence ID" value="NZ_BAAARN010000001.1"/>
</dbReference>
<feature type="transmembrane region" description="Helical" evidence="2">
    <location>
        <begin position="1398"/>
        <end position="1417"/>
    </location>
</feature>
<keyword evidence="2" id="KW-0812">Transmembrane</keyword>
<feature type="domain" description="F5/8 type C" evidence="3">
    <location>
        <begin position="703"/>
        <end position="857"/>
    </location>
</feature>
<organism evidence="4 5">
    <name type="scientific">Pedococcus aerophilus</name>
    <dbReference type="NCBI Taxonomy" id="436356"/>
    <lineage>
        <taxon>Bacteria</taxon>
        <taxon>Bacillati</taxon>
        <taxon>Actinomycetota</taxon>
        <taxon>Actinomycetes</taxon>
        <taxon>Micrococcales</taxon>
        <taxon>Intrasporangiaceae</taxon>
        <taxon>Pedococcus</taxon>
    </lineage>
</organism>
<evidence type="ECO:0000313" key="5">
    <source>
        <dbReference type="Proteomes" id="UP001501326"/>
    </source>
</evidence>